<keyword evidence="12" id="KW-1185">Reference proteome</keyword>
<evidence type="ECO:0000256" key="4">
    <source>
        <dbReference type="ARBA" id="ARBA00022630"/>
    </source>
</evidence>
<comment type="subcellular location">
    <subcellularLocation>
        <location evidence="2">Membrane</location>
    </subcellularLocation>
</comment>
<dbReference type="EMBL" id="JAZGUE010000003">
    <property type="protein sequence ID" value="KAL2268567.1"/>
    <property type="molecule type" value="Genomic_DNA"/>
</dbReference>
<dbReference type="GeneID" id="98124433"/>
<keyword evidence="9" id="KW-0812">Transmembrane</keyword>
<evidence type="ECO:0000313" key="12">
    <source>
        <dbReference type="Proteomes" id="UP001600064"/>
    </source>
</evidence>
<evidence type="ECO:0000256" key="7">
    <source>
        <dbReference type="ARBA" id="ARBA00023136"/>
    </source>
</evidence>
<comment type="cofactor">
    <cofactor evidence="1">
        <name>FAD</name>
        <dbReference type="ChEBI" id="CHEBI:57692"/>
    </cofactor>
</comment>
<name>A0ABR4DE09_9PEZI</name>
<dbReference type="InterPro" id="IPR017938">
    <property type="entry name" value="Riboflavin_synthase-like_b-brl"/>
</dbReference>
<feature type="domain" description="FAD-binding FR-type" evidence="10">
    <location>
        <begin position="207"/>
        <end position="352"/>
    </location>
</feature>
<proteinExistence type="inferred from homology"/>
<evidence type="ECO:0000256" key="8">
    <source>
        <dbReference type="SAM" id="MobiDB-lite"/>
    </source>
</evidence>
<feature type="region of interest" description="Disordered" evidence="8">
    <location>
        <begin position="516"/>
        <end position="565"/>
    </location>
</feature>
<dbReference type="InterPro" id="IPR001834">
    <property type="entry name" value="CBR-like"/>
</dbReference>
<dbReference type="PANTHER" id="PTHR19370:SF189">
    <property type="entry name" value="CYTOCHROME C MITOCHONDRIAL IMPORT FACTOR CYC2"/>
    <property type="match status" value="1"/>
</dbReference>
<keyword evidence="9" id="KW-1133">Transmembrane helix</keyword>
<feature type="transmembrane region" description="Helical" evidence="9">
    <location>
        <begin position="160"/>
        <end position="180"/>
    </location>
</feature>
<protein>
    <recommendedName>
        <fullName evidence="10">FAD-binding FR-type domain-containing protein</fullName>
    </recommendedName>
</protein>
<feature type="compositionally biased region" description="Polar residues" evidence="8">
    <location>
        <begin position="531"/>
        <end position="543"/>
    </location>
</feature>
<sequence>MGLSMIHICVRSPAAAAARANRLAIARLSSPSPPSPLSRRQQRNLHSTPSYHRRRAPPIRVAPSPPPAPKDQPPQTPPPSRPLQQPPQPDHDSVSQPLDPLPQSPAFELHPSSIISPSSSFSSSSSSSPSSSSHRSPLLPPPRRRFLPKLFPKVKRDRDIFGWVAFIFLCYLFTPTVTSFGGGDDDDDGSGGKKKKGKTTRKSLNAETFTPFTVAEREQVSPTAFILTLEALGGKGREGTVEEIRRAWSHGGLWAVEVKQPEIMVARDYTPLPDLVEVLGPAGGSGEGGEDGAGKAEAEEEEKKKKQKNKEDGKIRLYVRRMQRGEVSNYLSRLQVGDEIELRGAKLGFDLRSRIGEAAAAAAAAEQDAQQPRPPRRVVFLAGGTGIATALQAAHALLDVPGVEMDVVWANRRREDARQGSGDDDENAILAMLEAFRRAYGGHRFRYACTVDEEGSFVTRDVVAGLLTAGLGASSSLAPATARPSLWKNPWSSSSSASASAAAGAVDASSCRYHSPTLLTTSPDADPGPDTPSSTPGNPSQQRPPRRGECRCRSAATGQPVRGGKNLFMISGPEGFIAHFAGPKVWSDGKERQGLVGGLVGEALKKKGEEGGWLVLKM</sequence>
<dbReference type="PANTHER" id="PTHR19370">
    <property type="entry name" value="NADH-CYTOCHROME B5 REDUCTASE"/>
    <property type="match status" value="1"/>
</dbReference>
<evidence type="ECO:0000256" key="3">
    <source>
        <dbReference type="ARBA" id="ARBA00006105"/>
    </source>
</evidence>
<feature type="region of interest" description="Disordered" evidence="8">
    <location>
        <begin position="181"/>
        <end position="202"/>
    </location>
</feature>
<dbReference type="InterPro" id="IPR008333">
    <property type="entry name" value="Cbr1-like_FAD-bd_dom"/>
</dbReference>
<dbReference type="SUPFAM" id="SSF63380">
    <property type="entry name" value="Riboflavin synthase domain-like"/>
    <property type="match status" value="1"/>
</dbReference>
<evidence type="ECO:0000313" key="11">
    <source>
        <dbReference type="EMBL" id="KAL2268567.1"/>
    </source>
</evidence>
<dbReference type="InterPro" id="IPR039261">
    <property type="entry name" value="FNR_nucleotide-bd"/>
</dbReference>
<evidence type="ECO:0000256" key="5">
    <source>
        <dbReference type="ARBA" id="ARBA00022827"/>
    </source>
</evidence>
<dbReference type="RefSeq" id="XP_070867291.1">
    <property type="nucleotide sequence ID" value="XM_071009789.1"/>
</dbReference>
<evidence type="ECO:0000256" key="2">
    <source>
        <dbReference type="ARBA" id="ARBA00004370"/>
    </source>
</evidence>
<dbReference type="SUPFAM" id="SSF52343">
    <property type="entry name" value="Ferredoxin reductase-like, C-terminal NADP-linked domain"/>
    <property type="match status" value="1"/>
</dbReference>
<evidence type="ECO:0000256" key="1">
    <source>
        <dbReference type="ARBA" id="ARBA00001974"/>
    </source>
</evidence>
<dbReference type="InterPro" id="IPR017927">
    <property type="entry name" value="FAD-bd_FR_type"/>
</dbReference>
<dbReference type="Gene3D" id="2.40.30.10">
    <property type="entry name" value="Translation factors"/>
    <property type="match status" value="1"/>
</dbReference>
<keyword evidence="7 9" id="KW-0472">Membrane</keyword>
<reference evidence="11 12" key="1">
    <citation type="journal article" date="2024" name="Commun. Biol.">
        <title>Comparative genomic analysis of thermophilic fungi reveals convergent evolutionary adaptations and gene losses.</title>
        <authorList>
            <person name="Steindorff A.S."/>
            <person name="Aguilar-Pontes M.V."/>
            <person name="Robinson A.J."/>
            <person name="Andreopoulos B."/>
            <person name="LaButti K."/>
            <person name="Kuo A."/>
            <person name="Mondo S."/>
            <person name="Riley R."/>
            <person name="Otillar R."/>
            <person name="Haridas S."/>
            <person name="Lipzen A."/>
            <person name="Grimwood J."/>
            <person name="Schmutz J."/>
            <person name="Clum A."/>
            <person name="Reid I.D."/>
            <person name="Moisan M.C."/>
            <person name="Butler G."/>
            <person name="Nguyen T.T.M."/>
            <person name="Dewar K."/>
            <person name="Conant G."/>
            <person name="Drula E."/>
            <person name="Henrissat B."/>
            <person name="Hansel C."/>
            <person name="Singer S."/>
            <person name="Hutchinson M.I."/>
            <person name="de Vries R.P."/>
            <person name="Natvig D.O."/>
            <person name="Powell A.J."/>
            <person name="Tsang A."/>
            <person name="Grigoriev I.V."/>
        </authorList>
    </citation>
    <scope>NUCLEOTIDE SEQUENCE [LARGE SCALE GENOMIC DNA]</scope>
    <source>
        <strain evidence="11 12">ATCC 22073</strain>
    </source>
</reference>
<feature type="compositionally biased region" description="Basic and acidic residues" evidence="8">
    <location>
        <begin position="292"/>
        <end position="311"/>
    </location>
</feature>
<dbReference type="Pfam" id="PF00970">
    <property type="entry name" value="FAD_binding_6"/>
    <property type="match status" value="1"/>
</dbReference>
<evidence type="ECO:0000256" key="6">
    <source>
        <dbReference type="ARBA" id="ARBA00023002"/>
    </source>
</evidence>
<comment type="caution">
    <text evidence="11">The sequence shown here is derived from an EMBL/GenBank/DDBJ whole genome shotgun (WGS) entry which is preliminary data.</text>
</comment>
<dbReference type="Proteomes" id="UP001600064">
    <property type="component" value="Unassembled WGS sequence"/>
</dbReference>
<dbReference type="CDD" id="cd06183">
    <property type="entry name" value="cyt_b5_reduct_like"/>
    <property type="match status" value="1"/>
</dbReference>
<feature type="compositionally biased region" description="Pro residues" evidence="8">
    <location>
        <begin position="63"/>
        <end position="88"/>
    </location>
</feature>
<accession>A0ABR4DE09</accession>
<dbReference type="PROSITE" id="PS51384">
    <property type="entry name" value="FAD_FR"/>
    <property type="match status" value="1"/>
</dbReference>
<dbReference type="Gene3D" id="3.40.50.80">
    <property type="entry name" value="Nucleotide-binding domain of ferredoxin-NADP reductase (FNR) module"/>
    <property type="match status" value="1"/>
</dbReference>
<keyword evidence="4" id="KW-0285">Flavoprotein</keyword>
<feature type="compositionally biased region" description="Basic residues" evidence="8">
    <location>
        <begin position="192"/>
        <end position="201"/>
    </location>
</feature>
<feature type="region of interest" description="Disordered" evidence="8">
    <location>
        <begin position="27"/>
        <end position="145"/>
    </location>
</feature>
<evidence type="ECO:0000256" key="9">
    <source>
        <dbReference type="SAM" id="Phobius"/>
    </source>
</evidence>
<organism evidence="11 12">
    <name type="scientific">Remersonia thermophila</name>
    <dbReference type="NCBI Taxonomy" id="72144"/>
    <lineage>
        <taxon>Eukaryota</taxon>
        <taxon>Fungi</taxon>
        <taxon>Dikarya</taxon>
        <taxon>Ascomycota</taxon>
        <taxon>Pezizomycotina</taxon>
        <taxon>Sordariomycetes</taxon>
        <taxon>Sordariomycetidae</taxon>
        <taxon>Sordariales</taxon>
        <taxon>Sordariales incertae sedis</taxon>
        <taxon>Remersonia</taxon>
    </lineage>
</organism>
<feature type="compositionally biased region" description="Low complexity" evidence="8">
    <location>
        <begin position="109"/>
        <end position="137"/>
    </location>
</feature>
<feature type="region of interest" description="Disordered" evidence="8">
    <location>
        <begin position="279"/>
        <end position="311"/>
    </location>
</feature>
<comment type="similarity">
    <text evidence="3">Belongs to the flavoprotein pyridine nucleotide cytochrome reductase family.</text>
</comment>
<keyword evidence="6" id="KW-0560">Oxidoreductase</keyword>
<evidence type="ECO:0000259" key="10">
    <source>
        <dbReference type="PROSITE" id="PS51384"/>
    </source>
</evidence>
<keyword evidence="5" id="KW-0274">FAD</keyword>
<gene>
    <name evidence="11" type="ORF">VTJ83DRAFT_3413</name>
</gene>